<dbReference type="Pfam" id="PF01130">
    <property type="entry name" value="CD36"/>
    <property type="match status" value="1"/>
</dbReference>
<proteinExistence type="inferred from homology"/>
<evidence type="ECO:0000256" key="5">
    <source>
        <dbReference type="ARBA" id="ARBA00022989"/>
    </source>
</evidence>
<dbReference type="GO" id="GO:0005886">
    <property type="term" value="C:plasma membrane"/>
    <property type="evidence" value="ECO:0007669"/>
    <property type="project" value="UniProtKB-SubCell"/>
</dbReference>
<evidence type="ECO:0000256" key="7">
    <source>
        <dbReference type="ARBA" id="ARBA00023180"/>
    </source>
</evidence>
<keyword evidence="3" id="KW-1003">Cell membrane</keyword>
<evidence type="ECO:0000256" key="8">
    <source>
        <dbReference type="SAM" id="Phobius"/>
    </source>
</evidence>
<comment type="similarity">
    <text evidence="2">Belongs to the CD36 family.</text>
</comment>
<dbReference type="PANTHER" id="PTHR11923:SF114">
    <property type="entry name" value="FI02050P-RELATED"/>
    <property type="match status" value="1"/>
</dbReference>
<comment type="caution">
    <text evidence="9">The sequence shown here is derived from an EMBL/GenBank/DDBJ whole genome shotgun (WGS) entry which is preliminary data.</text>
</comment>
<evidence type="ECO:0000256" key="2">
    <source>
        <dbReference type="ARBA" id="ARBA00010532"/>
    </source>
</evidence>
<accession>A0AAW1U205</accession>
<evidence type="ECO:0000313" key="9">
    <source>
        <dbReference type="EMBL" id="KAK9874689.1"/>
    </source>
</evidence>
<feature type="transmembrane region" description="Helical" evidence="8">
    <location>
        <begin position="12"/>
        <end position="31"/>
    </location>
</feature>
<dbReference type="GO" id="GO:0005044">
    <property type="term" value="F:scavenger receptor activity"/>
    <property type="evidence" value="ECO:0007669"/>
    <property type="project" value="TreeGrafter"/>
</dbReference>
<dbReference type="AlphaFoldDB" id="A0AAW1U205"/>
<keyword evidence="4 8" id="KW-0812">Transmembrane</keyword>
<keyword evidence="7" id="KW-0325">Glycoprotein</keyword>
<dbReference type="GO" id="GO:0005737">
    <property type="term" value="C:cytoplasm"/>
    <property type="evidence" value="ECO:0007669"/>
    <property type="project" value="TreeGrafter"/>
</dbReference>
<keyword evidence="10" id="KW-1185">Reference proteome</keyword>
<reference evidence="9 10" key="1">
    <citation type="submission" date="2023-03" db="EMBL/GenBank/DDBJ databases">
        <title>Genome insight into feeding habits of ladybird beetles.</title>
        <authorList>
            <person name="Li H.-S."/>
            <person name="Huang Y.-H."/>
            <person name="Pang H."/>
        </authorList>
    </citation>
    <scope>NUCLEOTIDE SEQUENCE [LARGE SCALE GENOMIC DNA]</scope>
    <source>
        <strain evidence="9">SYSU_2023b</strain>
        <tissue evidence="9">Whole body</tissue>
    </source>
</reference>
<keyword evidence="6 8" id="KW-0472">Membrane</keyword>
<evidence type="ECO:0000256" key="3">
    <source>
        <dbReference type="ARBA" id="ARBA00022475"/>
    </source>
</evidence>
<name>A0AAW1U205_9CUCU</name>
<dbReference type="EMBL" id="JARQZJ010000032">
    <property type="protein sequence ID" value="KAK9874689.1"/>
    <property type="molecule type" value="Genomic_DNA"/>
</dbReference>
<evidence type="ECO:0000256" key="1">
    <source>
        <dbReference type="ARBA" id="ARBA00004236"/>
    </source>
</evidence>
<evidence type="ECO:0000313" key="10">
    <source>
        <dbReference type="Proteomes" id="UP001431783"/>
    </source>
</evidence>
<sequence length="511" mass="58050">MTCCSTTCRKWTSFGFSLGFLVSGFLLIFGWKSLFDTITNYELSLRSGTFQYKAWLDPPVDIYMDLFPFNWTNVDEFRKSKVWVKPRLEETGPYTFSIRLSRDNVKFNDNGTVSYNTIRTYHFVPERSNGSMDDILTVLDPVQMTIASVLKDKHYLIQRGTHYFLRRFNLTLDLSTTIRQLSFEGVRHPAMDFAERLRLMKGYDIPYDKFGWFYTRNGSASFEGDYTSWTGEGDIRKAGIIDEWNHSKHSSSYTGECSRVDGSSGDVFHPVNDDPTFSLFQADFCGKVTLERNGSDTVDDIEGNLYISTDKMFDNGTKYPERACFNPPGVTVENGLRNLTLCQYHAPAFISLPHFYLGDASLREAIDGMHPDPDKHKMYFLLEPTLGVPLKAHIVFQANMKLYSVSPIDSFKSVQNTTIPMMWIRVNSGMPDNYGSLIKLSFVAPTIGVCIGYSFVVLSLFLCGCGVMLEIKMRKGEHSYYNYVTNLFSKGSFSVTPLTAADVMSNDNNSV</sequence>
<keyword evidence="5 8" id="KW-1133">Transmembrane helix</keyword>
<feature type="transmembrane region" description="Helical" evidence="8">
    <location>
        <begin position="442"/>
        <end position="469"/>
    </location>
</feature>
<dbReference type="Proteomes" id="UP001431783">
    <property type="component" value="Unassembled WGS sequence"/>
</dbReference>
<evidence type="ECO:0000256" key="4">
    <source>
        <dbReference type="ARBA" id="ARBA00022692"/>
    </source>
</evidence>
<organism evidence="9 10">
    <name type="scientific">Henosepilachna vigintioctopunctata</name>
    <dbReference type="NCBI Taxonomy" id="420089"/>
    <lineage>
        <taxon>Eukaryota</taxon>
        <taxon>Metazoa</taxon>
        <taxon>Ecdysozoa</taxon>
        <taxon>Arthropoda</taxon>
        <taxon>Hexapoda</taxon>
        <taxon>Insecta</taxon>
        <taxon>Pterygota</taxon>
        <taxon>Neoptera</taxon>
        <taxon>Endopterygota</taxon>
        <taxon>Coleoptera</taxon>
        <taxon>Polyphaga</taxon>
        <taxon>Cucujiformia</taxon>
        <taxon>Coccinelloidea</taxon>
        <taxon>Coccinellidae</taxon>
        <taxon>Epilachninae</taxon>
        <taxon>Epilachnini</taxon>
        <taxon>Henosepilachna</taxon>
    </lineage>
</organism>
<gene>
    <name evidence="9" type="ORF">WA026_005509</name>
</gene>
<evidence type="ECO:0000256" key="6">
    <source>
        <dbReference type="ARBA" id="ARBA00023136"/>
    </source>
</evidence>
<dbReference type="InterPro" id="IPR002159">
    <property type="entry name" value="CD36_fam"/>
</dbReference>
<comment type="subcellular location">
    <subcellularLocation>
        <location evidence="1">Cell membrane</location>
    </subcellularLocation>
</comment>
<dbReference type="PANTHER" id="PTHR11923">
    <property type="entry name" value="SCAVENGER RECEPTOR CLASS B TYPE-1 SR-B1"/>
    <property type="match status" value="1"/>
</dbReference>
<protein>
    <submittedName>
        <fullName evidence="9">Uncharacterized protein</fullName>
    </submittedName>
</protein>
<dbReference type="PRINTS" id="PR01609">
    <property type="entry name" value="CD36FAMILY"/>
</dbReference>